<evidence type="ECO:0000256" key="2">
    <source>
        <dbReference type="SAM" id="SignalP"/>
    </source>
</evidence>
<keyword evidence="2" id="KW-0732">Signal</keyword>
<evidence type="ECO:0000256" key="1">
    <source>
        <dbReference type="SAM" id="MobiDB-lite"/>
    </source>
</evidence>
<organism evidence="3 4">
    <name type="scientific">Batrachochytrium salamandrivorans</name>
    <dbReference type="NCBI Taxonomy" id="1357716"/>
    <lineage>
        <taxon>Eukaryota</taxon>
        <taxon>Fungi</taxon>
        <taxon>Fungi incertae sedis</taxon>
        <taxon>Chytridiomycota</taxon>
        <taxon>Chytridiomycota incertae sedis</taxon>
        <taxon>Chytridiomycetes</taxon>
        <taxon>Rhizophydiales</taxon>
        <taxon>Rhizophydiales incertae sedis</taxon>
        <taxon>Batrachochytrium</taxon>
    </lineage>
</organism>
<reference evidence="3 4" key="1">
    <citation type="submission" date="2021-02" db="EMBL/GenBank/DDBJ databases">
        <title>Variation within the Batrachochytrium salamandrivorans European outbreak.</title>
        <authorList>
            <person name="Kelly M."/>
            <person name="Pasmans F."/>
            <person name="Shea T.P."/>
            <person name="Munoz J.F."/>
            <person name="Carranza S."/>
            <person name="Cuomo C.A."/>
            <person name="Martel A."/>
        </authorList>
    </citation>
    <scope>NUCLEOTIDE SEQUENCE [LARGE SCALE GENOMIC DNA]</scope>
    <source>
        <strain evidence="3 4">AMFP18/2</strain>
    </source>
</reference>
<feature type="chain" id="PRO_5045160369" evidence="2">
    <location>
        <begin position="19"/>
        <end position="324"/>
    </location>
</feature>
<feature type="signal peptide" evidence="2">
    <location>
        <begin position="1"/>
        <end position="18"/>
    </location>
</feature>
<evidence type="ECO:0000313" key="4">
    <source>
        <dbReference type="Proteomes" id="UP001648503"/>
    </source>
</evidence>
<dbReference type="EMBL" id="JAFCIX010000043">
    <property type="protein sequence ID" value="KAH6600233.1"/>
    <property type="molecule type" value="Genomic_DNA"/>
</dbReference>
<sequence length="324" mass="35914">MQFFYLFSFVVAASYAAALPQPAELSEKHSNNVNATLASGLEARFYQPGLNSYKESATLMLLERRDDSAGSSEEDSESDLSPLPDTTPNDSEESSEEDSESGLSPLPDTTFNEPFSDPFTEDEISSENLASTINRAGDSDVDLFKGGELAGQRIGGTVGGRLARYLRRAAYVNVALSQWSHESVNDILSLIRSNSGEGEHFEVEPGFTKKIKDLEDKSDEGVNAMIDATSKIAKDDDSVIENVRNTRRSFKLTFTSRRTLLRMLISKLRLFKDGRTLELQLDDVVTNLDEFLKKQRKLFGKIMRKLKAASSNSDAPNPSKLRMN</sequence>
<proteinExistence type="predicted"/>
<evidence type="ECO:0000313" key="3">
    <source>
        <dbReference type="EMBL" id="KAH6600233.1"/>
    </source>
</evidence>
<name>A0ABQ8FL89_9FUNG</name>
<feature type="compositionally biased region" description="Acidic residues" evidence="1">
    <location>
        <begin position="90"/>
        <end position="100"/>
    </location>
</feature>
<accession>A0ABQ8FL89</accession>
<keyword evidence="4" id="KW-1185">Reference proteome</keyword>
<gene>
    <name evidence="3" type="ORF">BASA50_002453</name>
</gene>
<comment type="caution">
    <text evidence="3">The sequence shown here is derived from an EMBL/GenBank/DDBJ whole genome shotgun (WGS) entry which is preliminary data.</text>
</comment>
<feature type="region of interest" description="Disordered" evidence="1">
    <location>
        <begin position="64"/>
        <end position="123"/>
    </location>
</feature>
<protein>
    <submittedName>
        <fullName evidence="3">Uncharacterized protein</fullName>
    </submittedName>
</protein>
<dbReference type="Proteomes" id="UP001648503">
    <property type="component" value="Unassembled WGS sequence"/>
</dbReference>